<proteinExistence type="predicted"/>
<dbReference type="Pfam" id="PF07724">
    <property type="entry name" value="AAA_2"/>
    <property type="match status" value="1"/>
</dbReference>
<dbReference type="Proteomes" id="UP000094869">
    <property type="component" value="Unassembled WGS sequence"/>
</dbReference>
<keyword evidence="2" id="KW-0547">Nucleotide-binding</keyword>
<evidence type="ECO:0000256" key="2">
    <source>
        <dbReference type="ARBA" id="ARBA00022741"/>
    </source>
</evidence>
<dbReference type="CDD" id="cd19499">
    <property type="entry name" value="RecA-like_ClpB_Hsp104-like"/>
    <property type="match status" value="1"/>
</dbReference>
<dbReference type="SUPFAM" id="SSF52540">
    <property type="entry name" value="P-loop containing nucleoside triphosphate hydrolases"/>
    <property type="match status" value="2"/>
</dbReference>
<dbReference type="InterPro" id="IPR050130">
    <property type="entry name" value="ClpA_ClpB"/>
</dbReference>
<dbReference type="InterPro" id="IPR003959">
    <property type="entry name" value="ATPase_AAA_core"/>
</dbReference>
<keyword evidence="3 9" id="KW-0067">ATP-binding</keyword>
<dbReference type="InterPro" id="IPR041546">
    <property type="entry name" value="ClpA/ClpB_AAA_lid"/>
</dbReference>
<feature type="coiled-coil region" evidence="6">
    <location>
        <begin position="417"/>
        <end position="474"/>
    </location>
</feature>
<organism evidence="9 15">
    <name type="scientific">Eisenbergiella tayi</name>
    <dbReference type="NCBI Taxonomy" id="1432052"/>
    <lineage>
        <taxon>Bacteria</taxon>
        <taxon>Bacillati</taxon>
        <taxon>Bacillota</taxon>
        <taxon>Clostridia</taxon>
        <taxon>Lachnospirales</taxon>
        <taxon>Lachnospiraceae</taxon>
        <taxon>Eisenbergiella</taxon>
    </lineage>
</organism>
<evidence type="ECO:0000256" key="4">
    <source>
        <dbReference type="ARBA" id="ARBA00023186"/>
    </source>
</evidence>
<dbReference type="Proteomes" id="UP000094271">
    <property type="component" value="Unassembled WGS sequence"/>
</dbReference>
<dbReference type="Gene3D" id="3.40.50.300">
    <property type="entry name" value="P-loop containing nucleotide triphosphate hydrolases"/>
    <property type="match status" value="2"/>
</dbReference>
<dbReference type="Gene3D" id="4.10.860.10">
    <property type="entry name" value="UVR domain"/>
    <property type="match status" value="1"/>
</dbReference>
<dbReference type="PRINTS" id="PR00300">
    <property type="entry name" value="CLPPROTEASEA"/>
</dbReference>
<dbReference type="FunFam" id="3.40.50.300:FF:000010">
    <property type="entry name" value="Chaperone clpB 1, putative"/>
    <property type="match status" value="1"/>
</dbReference>
<dbReference type="Pfam" id="PF17871">
    <property type="entry name" value="AAA_lid_9"/>
    <property type="match status" value="1"/>
</dbReference>
<evidence type="ECO:0000313" key="10">
    <source>
        <dbReference type="EMBL" id="ODR50702.1"/>
    </source>
</evidence>
<evidence type="ECO:0000313" key="9">
    <source>
        <dbReference type="EMBL" id="ODM11523.1"/>
    </source>
</evidence>
<dbReference type="GO" id="GO:0005737">
    <property type="term" value="C:cytoplasm"/>
    <property type="evidence" value="ECO:0007669"/>
    <property type="project" value="TreeGrafter"/>
</dbReference>
<evidence type="ECO:0000259" key="7">
    <source>
        <dbReference type="PROSITE" id="PS51903"/>
    </source>
</evidence>
<dbReference type="Gene3D" id="1.10.1780.10">
    <property type="entry name" value="Clp, N-terminal domain"/>
    <property type="match status" value="1"/>
</dbReference>
<dbReference type="Pfam" id="PF10431">
    <property type="entry name" value="ClpB_D2-small"/>
    <property type="match status" value="1"/>
</dbReference>
<keyword evidence="9" id="KW-0378">Hydrolase</keyword>
<dbReference type="AlphaFoldDB" id="A0A1E3AS23"/>
<keyword evidence="1 5" id="KW-0677">Repeat</keyword>
<feature type="domain" description="Clp R" evidence="7">
    <location>
        <begin position="1"/>
        <end position="146"/>
    </location>
</feature>
<comment type="caution">
    <text evidence="9">The sequence shown here is derived from an EMBL/GenBank/DDBJ whole genome shotgun (WGS) entry which is preliminary data.</text>
</comment>
<evidence type="ECO:0000256" key="6">
    <source>
        <dbReference type="SAM" id="Coils"/>
    </source>
</evidence>
<dbReference type="GO" id="GO:0008233">
    <property type="term" value="F:peptidase activity"/>
    <property type="evidence" value="ECO:0007669"/>
    <property type="project" value="UniProtKB-KW"/>
</dbReference>
<sequence>MQSQYTDKARTALILAEKAARKLKQNYVGTEHILLGLLEEGTGVAARVLIENGANELEIREMIEDLIAPVSETPVKERDGYSPRAMTILEESHRQAARFRSALTGTEHILLSLLKEGENVAVRLLNTCGLQPQKLYMDTLAAMGQEPGLYKEDLMKKQKKKGGAPTLEQYSRDMTALARDGKLDPVIGREEEISRVIQILSRRTKNNPCLVGEPGVGKTAIVEGLAARIVAGEVPDTVKNKRVLMLDLSGMIAGSKYRGEFEERIKKVIREVTDDGNILLFLDELHTLIGAGGAEGAIDASNILKPSLARGEIQLIGATTITEYRKYIEKDAALERRFQPVNVEEPTEEEAVRILEGVTPRYEEHHKVKILPEAIEAAVRLSSRYINDRRLPDKAIDLIDEAASAVRLQHMEPPEDIRKLNEQVKELDLKIEGAIRIEAFAQAGEWKREQDALLKKLNQRKMRLEKKNAAQKEVVTENDIAGVVAMWTKIPVSKLEEKESERLLKLEGILHKRVIGQEEAVSAVARAMRRGRVGLQDPRRPIGSFLFLGPTGVGKTELSKALAEAMFGSENALIRIDMSEYMEGHSVSKLIGSPPGYVGFDDGGQLSEKVRRNPYSVVLFDEVEKAHPDVFNILLQVLDDGHITDSKGRKVSFKNTVLIMTSNAGAQRIIDPKNLGFSAHTDEKKDYEKMKAGVMEEVKRLFKPEFINRIDEIMVFHPLTKENMKQIITLLSRDLTDRCSKQLNIHLTITPAAKNFIVEKHSDLKMGARPLKRAIQNMIEDALAEEILARRIQPGDNVTVGCKEGKITFQVKK</sequence>
<dbReference type="Proteomes" id="UP000095003">
    <property type="component" value="Unassembled WGS sequence"/>
</dbReference>
<dbReference type="Proteomes" id="UP000094067">
    <property type="component" value="Unassembled WGS sequence"/>
</dbReference>
<evidence type="ECO:0000256" key="1">
    <source>
        <dbReference type="ARBA" id="ARBA00022737"/>
    </source>
</evidence>
<dbReference type="CDD" id="cd00009">
    <property type="entry name" value="AAA"/>
    <property type="match status" value="1"/>
</dbReference>
<dbReference type="PROSITE" id="PS00870">
    <property type="entry name" value="CLPAB_1"/>
    <property type="match status" value="1"/>
</dbReference>
<dbReference type="InterPro" id="IPR027417">
    <property type="entry name" value="P-loop_NTPase"/>
</dbReference>
<evidence type="ECO:0000313" key="14">
    <source>
        <dbReference type="Proteomes" id="UP000094869"/>
    </source>
</evidence>
<keyword evidence="9" id="KW-0645">Protease</keyword>
<dbReference type="GO" id="GO:0016887">
    <property type="term" value="F:ATP hydrolysis activity"/>
    <property type="evidence" value="ECO:0007669"/>
    <property type="project" value="InterPro"/>
</dbReference>
<dbReference type="GeneID" id="93304969"/>
<dbReference type="SMART" id="SM01086">
    <property type="entry name" value="ClpB_D2-small"/>
    <property type="match status" value="1"/>
</dbReference>
<accession>A0A1E3AS23</accession>
<evidence type="ECO:0000313" key="11">
    <source>
        <dbReference type="EMBL" id="ODR61882.1"/>
    </source>
</evidence>
<dbReference type="Pfam" id="PF02861">
    <property type="entry name" value="Clp_N"/>
    <property type="match status" value="1"/>
</dbReference>
<dbReference type="Pfam" id="PF00004">
    <property type="entry name" value="AAA"/>
    <property type="match status" value="1"/>
</dbReference>
<dbReference type="RefSeq" id="WP_009253878.1">
    <property type="nucleotide sequence ID" value="NZ_BAABXS010000001.1"/>
</dbReference>
<keyword evidence="4" id="KW-0143">Chaperone</keyword>
<dbReference type="EMBL" id="MEHD01000005">
    <property type="protein sequence ID" value="ODR61882.1"/>
    <property type="molecule type" value="Genomic_DNA"/>
</dbReference>
<dbReference type="InterPro" id="IPR003593">
    <property type="entry name" value="AAA+_ATPase"/>
</dbReference>
<reference evidence="12 15" key="1">
    <citation type="submission" date="2016-07" db="EMBL/GenBank/DDBJ databases">
        <title>Characterization of isolates of Eisenbergiella tayi derived from blood cultures, using whole genome sequencing.</title>
        <authorList>
            <person name="Burdz T."/>
            <person name="Wiebe D."/>
            <person name="Huynh C."/>
            <person name="Bernard K."/>
        </authorList>
    </citation>
    <scope>NUCLEOTIDE SEQUENCE [LARGE SCALE GENOMIC DNA]</scope>
    <source>
        <strain evidence="8 12">NML 110608</strain>
        <strain evidence="9 15">NML 120489</strain>
    </source>
</reference>
<dbReference type="PATRIC" id="fig|1432052.3.peg.2350"/>
<evidence type="ECO:0000313" key="13">
    <source>
        <dbReference type="Proteomes" id="UP000094271"/>
    </source>
</evidence>
<dbReference type="PANTHER" id="PTHR11638:SF18">
    <property type="entry name" value="HEAT SHOCK PROTEIN 104"/>
    <property type="match status" value="1"/>
</dbReference>
<dbReference type="GO" id="GO:0006508">
    <property type="term" value="P:proteolysis"/>
    <property type="evidence" value="ECO:0007669"/>
    <property type="project" value="UniProtKB-KW"/>
</dbReference>
<dbReference type="PROSITE" id="PS51903">
    <property type="entry name" value="CLP_R"/>
    <property type="match status" value="1"/>
</dbReference>
<dbReference type="InterPro" id="IPR036628">
    <property type="entry name" value="Clp_N_dom_sf"/>
</dbReference>
<dbReference type="EMBL" id="MCGH01000005">
    <property type="protein sequence ID" value="ODM02077.1"/>
    <property type="molecule type" value="Genomic_DNA"/>
</dbReference>
<dbReference type="OrthoDB" id="9803641at2"/>
<dbReference type="InterPro" id="IPR018368">
    <property type="entry name" value="ClpA/B_CS1"/>
</dbReference>
<dbReference type="InterPro" id="IPR019489">
    <property type="entry name" value="Clp_ATPase_C"/>
</dbReference>
<dbReference type="Gene3D" id="1.10.8.60">
    <property type="match status" value="2"/>
</dbReference>
<keyword evidence="14" id="KW-1185">Reference proteome</keyword>
<dbReference type="PANTHER" id="PTHR11638">
    <property type="entry name" value="ATP-DEPENDENT CLP PROTEASE"/>
    <property type="match status" value="1"/>
</dbReference>
<keyword evidence="6" id="KW-0175">Coiled coil</keyword>
<dbReference type="EMBL" id="MEHA01000010">
    <property type="protein sequence ID" value="ODR50702.1"/>
    <property type="molecule type" value="Genomic_DNA"/>
</dbReference>
<dbReference type="SUPFAM" id="SSF81923">
    <property type="entry name" value="Double Clp-N motif"/>
    <property type="match status" value="1"/>
</dbReference>
<evidence type="ECO:0000256" key="3">
    <source>
        <dbReference type="ARBA" id="ARBA00022840"/>
    </source>
</evidence>
<evidence type="ECO:0000313" key="12">
    <source>
        <dbReference type="Proteomes" id="UP000094067"/>
    </source>
</evidence>
<protein>
    <submittedName>
        <fullName evidence="9">ATP-dependent Clp protease ATP-binding subunit ClpC</fullName>
    </submittedName>
</protein>
<dbReference type="EMBL" id="MCGI01000002">
    <property type="protein sequence ID" value="ODM11523.1"/>
    <property type="molecule type" value="Genomic_DNA"/>
</dbReference>
<reference evidence="10 13" key="3">
    <citation type="submission" date="2016-08" db="EMBL/GenBank/DDBJ databases">
        <authorList>
            <person name="Seilhamer J.J."/>
        </authorList>
    </citation>
    <scope>NUCLEOTIDE SEQUENCE [LARGE SCALE GENOMIC DNA]</scope>
    <source>
        <strain evidence="10 13">NML150140-1</strain>
    </source>
</reference>
<evidence type="ECO:0000313" key="15">
    <source>
        <dbReference type="Proteomes" id="UP000095003"/>
    </source>
</evidence>
<dbReference type="GO" id="GO:0005524">
    <property type="term" value="F:ATP binding"/>
    <property type="evidence" value="ECO:0007669"/>
    <property type="project" value="UniProtKB-KW"/>
</dbReference>
<dbReference type="SMART" id="SM00382">
    <property type="entry name" value="AAA"/>
    <property type="match status" value="2"/>
</dbReference>
<reference evidence="11 14" key="2">
    <citation type="submission" date="2016-08" db="EMBL/GenBank/DDBJ databases">
        <title>Characterization of Isolates of Eisenbergiella tayi Derived from Blood Cultures, Using Whole Genome Sequencing.</title>
        <authorList>
            <person name="Bernier A.-M."/>
            <person name="Burdz T."/>
            <person name="Wiebe D."/>
            <person name="Bernard K."/>
        </authorList>
    </citation>
    <scope>NUCLEOTIDE SEQUENCE [LARGE SCALE GENOMIC DNA]</scope>
    <source>
        <strain evidence="11 14">NML120146</strain>
    </source>
</reference>
<evidence type="ECO:0000313" key="8">
    <source>
        <dbReference type="EMBL" id="ODM02077.1"/>
    </source>
</evidence>
<name>A0A1E3AS23_9FIRM</name>
<dbReference type="FunFam" id="3.40.50.300:FF:000025">
    <property type="entry name" value="ATP-dependent Clp protease subunit"/>
    <property type="match status" value="1"/>
</dbReference>
<evidence type="ECO:0000256" key="5">
    <source>
        <dbReference type="PROSITE-ProRule" id="PRU01251"/>
    </source>
</evidence>
<gene>
    <name evidence="9" type="primary">clpC</name>
    <name evidence="9" type="ORF">BEH84_02135</name>
    <name evidence="10" type="ORF">BEI59_15150</name>
    <name evidence="8" type="ORF">BEI61_06076</name>
    <name evidence="11" type="ORF">BEI63_00655</name>
</gene>
<dbReference type="InterPro" id="IPR001270">
    <property type="entry name" value="ClpA/B"/>
</dbReference>
<dbReference type="InterPro" id="IPR004176">
    <property type="entry name" value="Clp_R_N"/>
</dbReference>
<dbReference type="GO" id="GO:0034605">
    <property type="term" value="P:cellular response to heat"/>
    <property type="evidence" value="ECO:0007669"/>
    <property type="project" value="TreeGrafter"/>
</dbReference>